<dbReference type="Proteomes" id="UP000276133">
    <property type="component" value="Unassembled WGS sequence"/>
</dbReference>
<evidence type="ECO:0000256" key="5">
    <source>
        <dbReference type="ARBA" id="ARBA00022840"/>
    </source>
</evidence>
<keyword evidence="8" id="KW-1185">Reference proteome</keyword>
<organism evidence="7 8">
    <name type="scientific">Brachionus plicatilis</name>
    <name type="common">Marine rotifer</name>
    <name type="synonym">Brachionus muelleri</name>
    <dbReference type="NCBI Taxonomy" id="10195"/>
    <lineage>
        <taxon>Eukaryota</taxon>
        <taxon>Metazoa</taxon>
        <taxon>Spiralia</taxon>
        <taxon>Gnathifera</taxon>
        <taxon>Rotifera</taxon>
        <taxon>Eurotatoria</taxon>
        <taxon>Monogononta</taxon>
        <taxon>Pseudotrocha</taxon>
        <taxon>Ploima</taxon>
        <taxon>Brachionidae</taxon>
        <taxon>Brachionus</taxon>
    </lineage>
</organism>
<proteinExistence type="predicted"/>
<keyword evidence="4 7" id="KW-0418">Kinase</keyword>
<reference evidence="7 8" key="1">
    <citation type="journal article" date="2018" name="Sci. Rep.">
        <title>Genomic signatures of local adaptation to the degree of environmental predictability in rotifers.</title>
        <authorList>
            <person name="Franch-Gras L."/>
            <person name="Hahn C."/>
            <person name="Garcia-Roger E.M."/>
            <person name="Carmona M.J."/>
            <person name="Serra M."/>
            <person name="Gomez A."/>
        </authorList>
    </citation>
    <scope>NUCLEOTIDE SEQUENCE [LARGE SCALE GENOMIC DNA]</scope>
    <source>
        <strain evidence="7">HYR1</strain>
    </source>
</reference>
<protein>
    <submittedName>
        <fullName evidence="7">Kinase DC2</fullName>
    </submittedName>
</protein>
<keyword evidence="5" id="KW-0067">ATP-binding</keyword>
<dbReference type="GO" id="GO:0004674">
    <property type="term" value="F:protein serine/threonine kinase activity"/>
    <property type="evidence" value="ECO:0007669"/>
    <property type="project" value="UniProtKB-KW"/>
</dbReference>
<keyword evidence="3" id="KW-0547">Nucleotide-binding</keyword>
<dbReference type="AlphaFoldDB" id="A0A3M7SVC6"/>
<evidence type="ECO:0000256" key="3">
    <source>
        <dbReference type="ARBA" id="ARBA00022741"/>
    </source>
</evidence>
<dbReference type="Gene3D" id="3.30.200.20">
    <property type="entry name" value="Phosphorylase Kinase, domain 1"/>
    <property type="match status" value="1"/>
</dbReference>
<accession>A0A3M7SVC6</accession>
<evidence type="ECO:0000259" key="6">
    <source>
        <dbReference type="PROSITE" id="PS51285"/>
    </source>
</evidence>
<evidence type="ECO:0000256" key="1">
    <source>
        <dbReference type="ARBA" id="ARBA00022527"/>
    </source>
</evidence>
<dbReference type="PROSITE" id="PS51285">
    <property type="entry name" value="AGC_KINASE_CTER"/>
    <property type="match status" value="1"/>
</dbReference>
<evidence type="ECO:0000256" key="4">
    <source>
        <dbReference type="ARBA" id="ARBA00022777"/>
    </source>
</evidence>
<dbReference type="InterPro" id="IPR000961">
    <property type="entry name" value="AGC-kinase_C"/>
</dbReference>
<dbReference type="EMBL" id="REGN01000705">
    <property type="protein sequence ID" value="RNA39763.1"/>
    <property type="molecule type" value="Genomic_DNA"/>
</dbReference>
<dbReference type="SMART" id="SM00133">
    <property type="entry name" value="S_TK_X"/>
    <property type="match status" value="1"/>
</dbReference>
<dbReference type="GO" id="GO:0005524">
    <property type="term" value="F:ATP binding"/>
    <property type="evidence" value="ECO:0007669"/>
    <property type="project" value="UniProtKB-KW"/>
</dbReference>
<evidence type="ECO:0000313" key="8">
    <source>
        <dbReference type="Proteomes" id="UP000276133"/>
    </source>
</evidence>
<dbReference type="OrthoDB" id="63267at2759"/>
<name>A0A3M7SVC6_BRAPC</name>
<gene>
    <name evidence="7" type="ORF">BpHYR1_012052</name>
</gene>
<evidence type="ECO:0000313" key="7">
    <source>
        <dbReference type="EMBL" id="RNA39763.1"/>
    </source>
</evidence>
<evidence type="ECO:0000256" key="2">
    <source>
        <dbReference type="ARBA" id="ARBA00022679"/>
    </source>
</evidence>
<comment type="caution">
    <text evidence="7">The sequence shown here is derived from an EMBL/GenBank/DDBJ whole genome shotgun (WGS) entry which is preliminary data.</text>
</comment>
<keyword evidence="2" id="KW-0808">Transferase</keyword>
<keyword evidence="1" id="KW-0723">Serine/threonine-protein kinase</keyword>
<sequence>MSSSNNSKPTEQRINLPYLTLSGVSAPRQPIPVIYEDSSKQQSLSSSASSLGPHSFVNSYVNMNKLHQLHESESAPNLLPLINHQEKSRTKPVPVVIKSDVHNSISALGKPASHYMKKRFNLALPDIDAAESTASSSNSKTNSNDSLFGESGFNFKRSKINMGTEEVKRHRWFISITNWTEVSEKKLVPPFLPEVSHPGDTRNFDHIETPDLSKAPAATDKQLDFFYNF</sequence>
<dbReference type="Gene3D" id="1.10.510.10">
    <property type="entry name" value="Transferase(Phosphotransferase) domain 1"/>
    <property type="match status" value="1"/>
</dbReference>
<feature type="domain" description="AGC-kinase C-terminal" evidence="6">
    <location>
        <begin position="175"/>
        <end position="229"/>
    </location>
</feature>